<keyword evidence="3" id="KW-0862">Zinc</keyword>
<keyword evidence="1" id="KW-0479">Metal-binding</keyword>
<evidence type="ECO:0000256" key="2">
    <source>
        <dbReference type="ARBA" id="ARBA00022771"/>
    </source>
</evidence>
<reference evidence="7" key="1">
    <citation type="journal article" date="2023" name="Plant J.">
        <title>Genome sequences and population genomics provide insights into the demographic history, inbreeding, and mutation load of two 'living fossil' tree species of Dipteronia.</title>
        <authorList>
            <person name="Feng Y."/>
            <person name="Comes H.P."/>
            <person name="Chen J."/>
            <person name="Zhu S."/>
            <person name="Lu R."/>
            <person name="Zhang X."/>
            <person name="Li P."/>
            <person name="Qiu J."/>
            <person name="Olsen K.M."/>
            <person name="Qiu Y."/>
        </authorList>
    </citation>
    <scope>NUCLEOTIDE SEQUENCE</scope>
    <source>
        <strain evidence="7">NBL</strain>
    </source>
</reference>
<feature type="region of interest" description="Disordered" evidence="5">
    <location>
        <begin position="1"/>
        <end position="31"/>
    </location>
</feature>
<dbReference type="GO" id="GO:0003677">
    <property type="term" value="F:DNA binding"/>
    <property type="evidence" value="ECO:0007669"/>
    <property type="project" value="InterPro"/>
</dbReference>
<dbReference type="GO" id="GO:0008270">
    <property type="term" value="F:zinc ion binding"/>
    <property type="evidence" value="ECO:0007669"/>
    <property type="project" value="UniProtKB-KW"/>
</dbReference>
<keyword evidence="8" id="KW-1185">Reference proteome</keyword>
<comment type="caution">
    <text evidence="7">The sequence shown here is derived from an EMBL/GenBank/DDBJ whole genome shotgun (WGS) entry which is preliminary data.</text>
</comment>
<evidence type="ECO:0000313" key="8">
    <source>
        <dbReference type="Proteomes" id="UP001281410"/>
    </source>
</evidence>
<dbReference type="Pfam" id="PF04937">
    <property type="entry name" value="DUF659"/>
    <property type="match status" value="1"/>
</dbReference>
<proteinExistence type="predicted"/>
<dbReference type="AlphaFoldDB" id="A0AAE0DI25"/>
<sequence length="590" mass="66760">MTSEPDSNVVPNTGGNSSSAASNATSGIGRKRKSNDVGWEFGVLVDEKNQDKVKCILCEKVFSRGVYRLKEHVANIQGNVAPCRKASKDNQLRCRQAIMDGKNKKKNKKKEEEELRAAVSIGCEEDLEEMEGLGPRKTPKSLGPMDKFANAINPDSSMSGKTMKQQSLNDTILKERTHATQRYVAKWVYQAGIPFNAIDNDYFLQMVEAIGRFGPSFKPPSQWQLREPLLKEEFETTKEALKKQEQSWKVNGCSIMTDAWTDRKRRSIMNLCVNCKEGTTFLSSTDSSAEAHTGENIFKYVLSAIEEVGPENVVQVVTNNASNNMAAAKMLKAKMPSIFWSSCATHTINLILEGIGKLPKFKNTLEEAKSFTIFIYAHHTTLALMRAFTRKRDIVRPGVTRFASAFLTLVSLLEKKDKLRAMFTSTDWEKYKWSKSVKGKAAYNTVLSTMFWNGVKYCLRVFSPLVRVLRLVDGIHTKKRNRLDTNRLNNLVYVQFNSRLMDKRKRGTDKNVDILLANDASNVQGWIVEYGDDEFESVSGLDDGEMRDLEDDFQSDNEAVEENVEFESDDDVVFQLEEYVIEDESLETQS</sequence>
<feature type="compositionally biased region" description="Low complexity" evidence="5">
    <location>
        <begin position="12"/>
        <end position="27"/>
    </location>
</feature>
<evidence type="ECO:0000256" key="5">
    <source>
        <dbReference type="SAM" id="MobiDB-lite"/>
    </source>
</evidence>
<evidence type="ECO:0000256" key="3">
    <source>
        <dbReference type="ARBA" id="ARBA00022833"/>
    </source>
</evidence>
<dbReference type="SUPFAM" id="SSF53098">
    <property type="entry name" value="Ribonuclease H-like"/>
    <property type="match status" value="1"/>
</dbReference>
<dbReference type="PANTHER" id="PTHR32166:SF74">
    <property type="entry name" value="OS05G0256350 PROTEIN"/>
    <property type="match status" value="1"/>
</dbReference>
<name>A0AAE0DI25_9ROSI</name>
<dbReference type="PANTHER" id="PTHR32166">
    <property type="entry name" value="OSJNBA0013A04.12 PROTEIN"/>
    <property type="match status" value="1"/>
</dbReference>
<dbReference type="EMBL" id="JANJYJ010000965">
    <property type="protein sequence ID" value="KAK3170379.1"/>
    <property type="molecule type" value="Genomic_DNA"/>
</dbReference>
<evidence type="ECO:0000256" key="1">
    <source>
        <dbReference type="ARBA" id="ARBA00022723"/>
    </source>
</evidence>
<dbReference type="Proteomes" id="UP001281410">
    <property type="component" value="Unassembled WGS sequence"/>
</dbReference>
<gene>
    <name evidence="7" type="ORF">Dsin_000199</name>
</gene>
<feature type="domain" description="BED-type" evidence="6">
    <location>
        <begin position="33"/>
        <end position="90"/>
    </location>
</feature>
<dbReference type="InterPro" id="IPR003656">
    <property type="entry name" value="Znf_BED"/>
</dbReference>
<accession>A0AAE0DI25</accession>
<dbReference type="InterPro" id="IPR012337">
    <property type="entry name" value="RNaseH-like_sf"/>
</dbReference>
<dbReference type="InterPro" id="IPR007021">
    <property type="entry name" value="DUF659"/>
</dbReference>
<evidence type="ECO:0000313" key="7">
    <source>
        <dbReference type="EMBL" id="KAK3170379.1"/>
    </source>
</evidence>
<dbReference type="PROSITE" id="PS50808">
    <property type="entry name" value="ZF_BED"/>
    <property type="match status" value="1"/>
</dbReference>
<protein>
    <recommendedName>
        <fullName evidence="6">BED-type domain-containing protein</fullName>
    </recommendedName>
</protein>
<keyword evidence="2 4" id="KW-0863">Zinc-finger</keyword>
<evidence type="ECO:0000256" key="4">
    <source>
        <dbReference type="PROSITE-ProRule" id="PRU00027"/>
    </source>
</evidence>
<evidence type="ECO:0000259" key="6">
    <source>
        <dbReference type="PROSITE" id="PS50808"/>
    </source>
</evidence>
<organism evidence="7 8">
    <name type="scientific">Dipteronia sinensis</name>
    <dbReference type="NCBI Taxonomy" id="43782"/>
    <lineage>
        <taxon>Eukaryota</taxon>
        <taxon>Viridiplantae</taxon>
        <taxon>Streptophyta</taxon>
        <taxon>Embryophyta</taxon>
        <taxon>Tracheophyta</taxon>
        <taxon>Spermatophyta</taxon>
        <taxon>Magnoliopsida</taxon>
        <taxon>eudicotyledons</taxon>
        <taxon>Gunneridae</taxon>
        <taxon>Pentapetalae</taxon>
        <taxon>rosids</taxon>
        <taxon>malvids</taxon>
        <taxon>Sapindales</taxon>
        <taxon>Sapindaceae</taxon>
        <taxon>Hippocastanoideae</taxon>
        <taxon>Acereae</taxon>
        <taxon>Dipteronia</taxon>
    </lineage>
</organism>
<feature type="compositionally biased region" description="Polar residues" evidence="5">
    <location>
        <begin position="1"/>
        <end position="11"/>
    </location>
</feature>